<keyword evidence="2" id="KW-0812">Transmembrane</keyword>
<proteinExistence type="predicted"/>
<keyword evidence="2" id="KW-0472">Membrane</keyword>
<dbReference type="AlphaFoldDB" id="A0A379LY70"/>
<evidence type="ECO:0000256" key="2">
    <source>
        <dbReference type="SAM" id="Phobius"/>
    </source>
</evidence>
<feature type="transmembrane region" description="Helical" evidence="2">
    <location>
        <begin position="339"/>
        <end position="359"/>
    </location>
</feature>
<evidence type="ECO:0000313" key="3">
    <source>
        <dbReference type="EMBL" id="SUE14095.1"/>
    </source>
</evidence>
<evidence type="ECO:0000313" key="4">
    <source>
        <dbReference type="Proteomes" id="UP000254569"/>
    </source>
</evidence>
<dbReference type="EMBL" id="UGVI01000001">
    <property type="protein sequence ID" value="SUE14095.1"/>
    <property type="molecule type" value="Genomic_DNA"/>
</dbReference>
<feature type="compositionally biased region" description="Low complexity" evidence="1">
    <location>
        <begin position="229"/>
        <end position="242"/>
    </location>
</feature>
<dbReference type="Proteomes" id="UP000254569">
    <property type="component" value="Unassembled WGS sequence"/>
</dbReference>
<name>A0A379LY70_9NOCA</name>
<keyword evidence="2" id="KW-1133">Transmembrane helix</keyword>
<feature type="compositionally biased region" description="Pro residues" evidence="1">
    <location>
        <begin position="308"/>
        <end position="324"/>
    </location>
</feature>
<organism evidence="3 4">
    <name type="scientific">Rhodococcus gordoniae</name>
    <dbReference type="NCBI Taxonomy" id="223392"/>
    <lineage>
        <taxon>Bacteria</taxon>
        <taxon>Bacillati</taxon>
        <taxon>Actinomycetota</taxon>
        <taxon>Actinomycetes</taxon>
        <taxon>Mycobacteriales</taxon>
        <taxon>Nocardiaceae</taxon>
        <taxon>Rhodococcus</taxon>
    </lineage>
</organism>
<feature type="compositionally biased region" description="Polar residues" evidence="1">
    <location>
        <begin position="256"/>
        <end position="268"/>
    </location>
</feature>
<gene>
    <name evidence="3" type="ORF">NCTC13296_00928</name>
</gene>
<keyword evidence="4" id="KW-1185">Reference proteome</keyword>
<protein>
    <submittedName>
        <fullName evidence="3">Uncharacterized protein</fullName>
    </submittedName>
</protein>
<feature type="region of interest" description="Disordered" evidence="1">
    <location>
        <begin position="41"/>
        <end position="85"/>
    </location>
</feature>
<feature type="compositionally biased region" description="Basic and acidic residues" evidence="1">
    <location>
        <begin position="65"/>
        <end position="82"/>
    </location>
</feature>
<sequence>MSFRRAIPVGTTGCFILSATSGPVGADFCIATRGRPVPVRRVPGIPATGSPSVARPGTPVRGRRARTDAVPDQQDVERRCGSDRNIGGDPQATACAPCSPIRVVLYSRVAREATRKWMSRREGTMMTPSRRHSALFTLCLAVVLVGGMSTMHAAAQEKPGVDACSTCSGPDRGETESGTEGGTSGSDGSGSKRGSGGTGGEVVIPRIPIPTLSWPPPRPPTWTPPQWTPPSWSRPSVPSWTPEVTPSPPQRLESLQPRSEQPGATTVEDTVAPAGPTTPGVEAGRSRAPDDSAPPAPPPESEVGSAPLAPPAPSESPAPPPLPAPSTADVESKAVVTDFQAWLLFAAALAGTFLMVRVARAHRRYTSRRDLVTRFETRLAATPVVVDMPEDPLPTRSIHLELRISNQEES</sequence>
<reference evidence="3 4" key="1">
    <citation type="submission" date="2018-06" db="EMBL/GenBank/DDBJ databases">
        <authorList>
            <consortium name="Pathogen Informatics"/>
            <person name="Doyle S."/>
        </authorList>
    </citation>
    <scope>NUCLEOTIDE SEQUENCE [LARGE SCALE GENOMIC DNA]</scope>
    <source>
        <strain evidence="3 4">NCTC13296</strain>
    </source>
</reference>
<feature type="compositionally biased region" description="Pro residues" evidence="1">
    <location>
        <begin position="213"/>
        <end position="228"/>
    </location>
</feature>
<feature type="compositionally biased region" description="Gly residues" evidence="1">
    <location>
        <begin position="179"/>
        <end position="200"/>
    </location>
</feature>
<evidence type="ECO:0000256" key="1">
    <source>
        <dbReference type="SAM" id="MobiDB-lite"/>
    </source>
</evidence>
<accession>A0A379LY70</accession>
<feature type="region of interest" description="Disordered" evidence="1">
    <location>
        <begin position="156"/>
        <end position="328"/>
    </location>
</feature>